<feature type="compositionally biased region" description="Basic and acidic residues" evidence="1">
    <location>
        <begin position="362"/>
        <end position="373"/>
    </location>
</feature>
<dbReference type="PANTHER" id="PTHR10933:SF9">
    <property type="entry name" value="IMMUNOGLOBULIN-BINDING PROTEIN 1"/>
    <property type="match status" value="1"/>
</dbReference>
<feature type="compositionally biased region" description="Polar residues" evidence="1">
    <location>
        <begin position="338"/>
        <end position="347"/>
    </location>
</feature>
<feature type="region of interest" description="Disordered" evidence="1">
    <location>
        <begin position="329"/>
        <end position="392"/>
    </location>
</feature>
<gene>
    <name evidence="2" type="ORF">EV702DRAFT_375436</name>
</gene>
<dbReference type="Gene3D" id="1.25.40.540">
    <property type="entry name" value="TAP42-like family"/>
    <property type="match status" value="1"/>
</dbReference>
<dbReference type="GO" id="GO:0009966">
    <property type="term" value="P:regulation of signal transduction"/>
    <property type="evidence" value="ECO:0007669"/>
    <property type="project" value="InterPro"/>
</dbReference>
<evidence type="ECO:0000313" key="3">
    <source>
        <dbReference type="Proteomes" id="UP000714275"/>
    </source>
</evidence>
<dbReference type="Proteomes" id="UP000714275">
    <property type="component" value="Unassembled WGS sequence"/>
</dbReference>
<dbReference type="GO" id="GO:0005829">
    <property type="term" value="C:cytosol"/>
    <property type="evidence" value="ECO:0007669"/>
    <property type="project" value="TreeGrafter"/>
</dbReference>
<dbReference type="Pfam" id="PF04177">
    <property type="entry name" value="TAP42"/>
    <property type="match status" value="1"/>
</dbReference>
<keyword evidence="3" id="KW-1185">Reference proteome</keyword>
<evidence type="ECO:0000313" key="2">
    <source>
        <dbReference type="EMBL" id="KAG1782321.1"/>
    </source>
</evidence>
<dbReference type="GO" id="GO:0035303">
    <property type="term" value="P:regulation of dephosphorylation"/>
    <property type="evidence" value="ECO:0007669"/>
    <property type="project" value="TreeGrafter"/>
</dbReference>
<dbReference type="GO" id="GO:0051721">
    <property type="term" value="F:protein phosphatase 2A binding"/>
    <property type="evidence" value="ECO:0007669"/>
    <property type="project" value="TreeGrafter"/>
</dbReference>
<proteinExistence type="predicted"/>
<dbReference type="PANTHER" id="PTHR10933">
    <property type="entry name" value="IMMUNOGLOBULIN-BINDING PROTEIN 1"/>
    <property type="match status" value="1"/>
</dbReference>
<sequence length="392" mass="44130">MTSTLPLPTLFSRALATASKAADLPTVDDETQELIQSAVTDLQELDRRVAALSLFSSNEVLEDISTRNLVYLFARYVLAEVQNRMKTTDRDERMTVLKQTQVHLRSFIHVLDSYCLVPEVDRALYAQSASSIKDAAKRREVKIKQFKAEKDLRARIEAVRKRRKQIPIGDLSQNDLDLIRSLLPSTVTSQVSSEDEDEDNSEIDEILREAVLLLLRLNYAQAYSQLESMDQELELLRYAPPPPRPGPTSDDRKNRLKEQDDMWKLDTKTPVGESGPLLDSSGKPLRPFTILPAGVSDRARLQSQVFGPGHRLPTMSIDEYLKIEQERGNILTGGGPQSEEQPTSSEQLAIDSETDGTVFGEMKSEEKRQKDEQWAQFKDANPRGAGNTMNRG</sequence>
<comment type="caution">
    <text evidence="2">The sequence shown here is derived from an EMBL/GenBank/DDBJ whole genome shotgun (WGS) entry which is preliminary data.</text>
</comment>
<reference evidence="2" key="1">
    <citation type="journal article" date="2020" name="New Phytol.">
        <title>Comparative genomics reveals dynamic genome evolution in host specialist ectomycorrhizal fungi.</title>
        <authorList>
            <person name="Lofgren L.A."/>
            <person name="Nguyen N.H."/>
            <person name="Vilgalys R."/>
            <person name="Ruytinx J."/>
            <person name="Liao H.L."/>
            <person name="Branco S."/>
            <person name="Kuo A."/>
            <person name="LaButti K."/>
            <person name="Lipzen A."/>
            <person name="Andreopoulos W."/>
            <person name="Pangilinan J."/>
            <person name="Riley R."/>
            <person name="Hundley H."/>
            <person name="Na H."/>
            <person name="Barry K."/>
            <person name="Grigoriev I.V."/>
            <person name="Stajich J.E."/>
            <person name="Kennedy P.G."/>
        </authorList>
    </citation>
    <scope>NUCLEOTIDE SEQUENCE</scope>
    <source>
        <strain evidence="2">DOB743</strain>
    </source>
</reference>
<evidence type="ECO:0000256" key="1">
    <source>
        <dbReference type="SAM" id="MobiDB-lite"/>
    </source>
</evidence>
<accession>A0A9P7A6F4</accession>
<dbReference type="InterPro" id="IPR007304">
    <property type="entry name" value="TAP46-like"/>
</dbReference>
<name>A0A9P7A6F4_9AGAM</name>
<organism evidence="2 3">
    <name type="scientific">Suillus placidus</name>
    <dbReference type="NCBI Taxonomy" id="48579"/>
    <lineage>
        <taxon>Eukaryota</taxon>
        <taxon>Fungi</taxon>
        <taxon>Dikarya</taxon>
        <taxon>Basidiomycota</taxon>
        <taxon>Agaricomycotina</taxon>
        <taxon>Agaricomycetes</taxon>
        <taxon>Agaricomycetidae</taxon>
        <taxon>Boletales</taxon>
        <taxon>Suillineae</taxon>
        <taxon>Suillaceae</taxon>
        <taxon>Suillus</taxon>
    </lineage>
</organism>
<dbReference type="OrthoDB" id="10261753at2759"/>
<dbReference type="AlphaFoldDB" id="A0A9P7A6F4"/>
<dbReference type="InterPro" id="IPR038511">
    <property type="entry name" value="TAP42/TAP46-like_sf"/>
</dbReference>
<dbReference type="EMBL" id="JABBWD010000003">
    <property type="protein sequence ID" value="KAG1782321.1"/>
    <property type="molecule type" value="Genomic_DNA"/>
</dbReference>
<feature type="region of interest" description="Disordered" evidence="1">
    <location>
        <begin position="260"/>
        <end position="283"/>
    </location>
</feature>
<protein>
    <submittedName>
        <fullName evidence="2">TAP42-like protein</fullName>
    </submittedName>
</protein>